<dbReference type="Gene3D" id="3.40.50.2000">
    <property type="entry name" value="Glycogen Phosphorylase B"/>
    <property type="match status" value="2"/>
</dbReference>
<dbReference type="OrthoDB" id="9797795at2"/>
<reference evidence="4" key="2">
    <citation type="submission" date="2011-02" db="EMBL/GenBank/DDBJ databases">
        <title>The complete genome of Pedobacter saltans DSM 12145.</title>
        <authorList>
            <consortium name="US DOE Joint Genome Institute (JGI-PGF)"/>
            <person name="Lucas S."/>
            <person name="Copeland A."/>
            <person name="Lapidus A."/>
            <person name="Bruce D."/>
            <person name="Goodwin L."/>
            <person name="Pitluck S."/>
            <person name="Kyrpides N."/>
            <person name="Mavromatis K."/>
            <person name="Pagani I."/>
            <person name="Ivanova N."/>
            <person name="Ovchinnikova G."/>
            <person name="Lu M."/>
            <person name="Detter J.C."/>
            <person name="Han C."/>
            <person name="Land M."/>
            <person name="Hauser L."/>
            <person name="Markowitz V."/>
            <person name="Cheng J.-F."/>
            <person name="Hugenholtz P."/>
            <person name="Woyke T."/>
            <person name="Wu D."/>
            <person name="Tindall B."/>
            <person name="Pomrenke H.G."/>
            <person name="Brambilla E."/>
            <person name="Klenk H.-P."/>
            <person name="Eisen J.A."/>
        </authorList>
    </citation>
    <scope>NUCLEOTIDE SEQUENCE [LARGE SCALE GENOMIC DNA]</scope>
    <source>
        <strain evidence="4">ATCC 51119 / DSM 12145 / JCM 21818 / LMG 10337 / NBRC 100064 / NCIMB 13643</strain>
    </source>
</reference>
<keyword evidence="4" id="KW-1185">Reference proteome</keyword>
<dbReference type="PANTHER" id="PTHR30160">
    <property type="entry name" value="TETRAACYLDISACCHARIDE 4'-KINASE-RELATED"/>
    <property type="match status" value="1"/>
</dbReference>
<organism evidence="3 4">
    <name type="scientific">Pseudopedobacter saltans (strain ATCC 51119 / DSM 12145 / JCM 21818 / CCUG 39354 / LMG 10337 / NBRC 100064 / NCIMB 13643)</name>
    <name type="common">Pedobacter saltans</name>
    <dbReference type="NCBI Taxonomy" id="762903"/>
    <lineage>
        <taxon>Bacteria</taxon>
        <taxon>Pseudomonadati</taxon>
        <taxon>Bacteroidota</taxon>
        <taxon>Sphingobacteriia</taxon>
        <taxon>Sphingobacteriales</taxon>
        <taxon>Sphingobacteriaceae</taxon>
        <taxon>Pseudopedobacter</taxon>
    </lineage>
</organism>
<dbReference type="Pfam" id="PF01075">
    <property type="entry name" value="Glyco_transf_9"/>
    <property type="match status" value="1"/>
</dbReference>
<dbReference type="InterPro" id="IPR002201">
    <property type="entry name" value="Glyco_trans_9"/>
</dbReference>
<dbReference type="EMBL" id="CP002545">
    <property type="protein sequence ID" value="ADY51824.1"/>
    <property type="molecule type" value="Genomic_DNA"/>
</dbReference>
<dbReference type="SUPFAM" id="SSF53756">
    <property type="entry name" value="UDP-Glycosyltransferase/glycogen phosphorylase"/>
    <property type="match status" value="1"/>
</dbReference>
<dbReference type="GO" id="GO:0009244">
    <property type="term" value="P:lipopolysaccharide core region biosynthetic process"/>
    <property type="evidence" value="ECO:0007669"/>
    <property type="project" value="TreeGrafter"/>
</dbReference>
<evidence type="ECO:0000313" key="4">
    <source>
        <dbReference type="Proteomes" id="UP000000310"/>
    </source>
</evidence>
<reference evidence="3 4" key="1">
    <citation type="journal article" date="2011" name="Stand. Genomic Sci.">
        <title>Complete genome sequence of the gliding, heparinolytic Pedobacter saltans type strain (113).</title>
        <authorList>
            <person name="Liolios K."/>
            <person name="Sikorski J."/>
            <person name="Lu M."/>
            <person name="Nolan M."/>
            <person name="Lapidus A."/>
            <person name="Lucas S."/>
            <person name="Hammon N."/>
            <person name="Deshpande S."/>
            <person name="Cheng J.F."/>
            <person name="Tapia R."/>
            <person name="Han C."/>
            <person name="Goodwin L."/>
            <person name="Pitluck S."/>
            <person name="Huntemann M."/>
            <person name="Ivanova N."/>
            <person name="Pagani I."/>
            <person name="Mavromatis K."/>
            <person name="Ovchinikova G."/>
            <person name="Pati A."/>
            <person name="Chen A."/>
            <person name="Palaniappan K."/>
            <person name="Land M."/>
            <person name="Hauser L."/>
            <person name="Brambilla E.M."/>
            <person name="Kotsyurbenko O."/>
            <person name="Rohde M."/>
            <person name="Tindall B.J."/>
            <person name="Abt B."/>
            <person name="Goker M."/>
            <person name="Detter J.C."/>
            <person name="Woyke T."/>
            <person name="Bristow J."/>
            <person name="Eisen J.A."/>
            <person name="Markowitz V."/>
            <person name="Hugenholtz P."/>
            <person name="Klenk H.P."/>
            <person name="Kyrpides N.C."/>
        </authorList>
    </citation>
    <scope>NUCLEOTIDE SEQUENCE [LARGE SCALE GENOMIC DNA]</scope>
    <source>
        <strain evidence="4">ATCC 51119 / DSM 12145 / JCM 21818 / LMG 10337 / NBRC 100064 / NCIMB 13643</strain>
    </source>
</reference>
<dbReference type="AlphaFoldDB" id="F0SDS8"/>
<sequence length="357" mass="40436">MEPIKNLLCFRADNFGDLLMSEPAIRALKETFDCRITVLTSTMGSKVVPLIEEIDDCIVFDLPWVKVKEMGSQEEVLALIKELTDYTFDSCIIFSVFSQNILPAALIVWLAKIPLRIGYCRENPYDLLNGWLPDKEPYEEIVHQVERDLRLVAHMGASTADKSIRITIPVESELHIRQLLAGVGLENDNYLVVHIGVSENKRKYPLEKWIEVCQELINRTNFPLVFTGDGTDIPEIKYVIDRLEGKVFNLSGLLSLPETAALMQKSRLLIAVNTGIVHLAAALAKPVVLLYAQTNPQHLPWMTSFKVLEFSVSEKLASKNEVIRWLRKSLYKETKAFPSAEEVYQAFSELNSEIAVN</sequence>
<evidence type="ECO:0000313" key="3">
    <source>
        <dbReference type="EMBL" id="ADY51824.1"/>
    </source>
</evidence>
<keyword evidence="2 3" id="KW-0808">Transferase</keyword>
<accession>F0SDS8</accession>
<dbReference type="KEGG" id="psn:Pedsa_1257"/>
<evidence type="ECO:0000256" key="1">
    <source>
        <dbReference type="ARBA" id="ARBA00022676"/>
    </source>
</evidence>
<proteinExistence type="predicted"/>
<protein>
    <submittedName>
        <fullName evidence="3">Glycosyl transferase family 9</fullName>
    </submittedName>
</protein>
<dbReference type="Proteomes" id="UP000000310">
    <property type="component" value="Chromosome"/>
</dbReference>
<name>F0SDS8_PSESL</name>
<gene>
    <name evidence="3" type="ordered locus">Pedsa_1257</name>
</gene>
<dbReference type="InterPro" id="IPR051199">
    <property type="entry name" value="LPS_LOS_Heptosyltrfase"/>
</dbReference>
<dbReference type="PANTHER" id="PTHR30160:SF1">
    <property type="entry name" value="LIPOPOLYSACCHARIDE 1,2-N-ACETYLGLUCOSAMINETRANSFERASE-RELATED"/>
    <property type="match status" value="1"/>
</dbReference>
<dbReference type="GO" id="GO:0008713">
    <property type="term" value="F:ADP-heptose-lipopolysaccharide heptosyltransferase activity"/>
    <property type="evidence" value="ECO:0007669"/>
    <property type="project" value="TreeGrafter"/>
</dbReference>
<evidence type="ECO:0000256" key="2">
    <source>
        <dbReference type="ARBA" id="ARBA00022679"/>
    </source>
</evidence>
<dbReference type="eggNOG" id="COG0859">
    <property type="taxonomic scope" value="Bacteria"/>
</dbReference>
<dbReference type="HOGENOM" id="CLU_038371_0_3_10"/>
<dbReference type="RefSeq" id="WP_013632323.1">
    <property type="nucleotide sequence ID" value="NC_015177.1"/>
</dbReference>
<keyword evidence="1" id="KW-0328">Glycosyltransferase</keyword>
<dbReference type="STRING" id="762903.Pedsa_1257"/>
<dbReference type="GO" id="GO:0005829">
    <property type="term" value="C:cytosol"/>
    <property type="evidence" value="ECO:0007669"/>
    <property type="project" value="TreeGrafter"/>
</dbReference>
<dbReference type="CDD" id="cd03789">
    <property type="entry name" value="GT9_LPS_heptosyltransferase"/>
    <property type="match status" value="1"/>
</dbReference>